<keyword evidence="3" id="KW-1185">Reference proteome</keyword>
<name>A0A6A5E5B7_PERFL</name>
<reference evidence="2 3" key="1">
    <citation type="submission" date="2019-06" db="EMBL/GenBank/DDBJ databases">
        <title>A chromosome-scale genome assembly of the European perch, Perca fluviatilis.</title>
        <authorList>
            <person name="Roques C."/>
            <person name="Zahm M."/>
            <person name="Cabau C."/>
            <person name="Klopp C."/>
            <person name="Bouchez O."/>
            <person name="Donnadieu C."/>
            <person name="Kuhl H."/>
            <person name="Gislard M."/>
            <person name="Guendouz S."/>
            <person name="Journot L."/>
            <person name="Haffray P."/>
            <person name="Bestin A."/>
            <person name="Morvezen R."/>
            <person name="Feron R."/>
            <person name="Wen M."/>
            <person name="Jouanno E."/>
            <person name="Herpin A."/>
            <person name="Schartl M."/>
            <person name="Postlethwait J."/>
            <person name="Schaerlinger B."/>
            <person name="Chardard D."/>
            <person name="Lecocq T."/>
            <person name="Poncet C."/>
            <person name="Jaffrelo L."/>
            <person name="Lampietro C."/>
            <person name="Guiguen Y."/>
        </authorList>
    </citation>
    <scope>NUCLEOTIDE SEQUENCE [LARGE SCALE GENOMIC DNA]</scope>
    <source>
        <tissue evidence="2">Blood</tissue>
    </source>
</reference>
<dbReference type="Proteomes" id="UP000465112">
    <property type="component" value="Chromosome 11"/>
</dbReference>
<sequence>MCNRMKCEGTGKSATVYFAAAVILTCYLAHTVDCNRLKKTEWRKEADAARRIGFTEGQIVFGRVFEKGSGLGSQVTHRTNKLSSNASVEEDAAYQADSAGWVKGRTPHANSREAAWKRMSPSLQCGWDQLKFRAVGPGALRFAVEQVPSTCGYSMQRNSLALVMLVPYDGCNVVQEVGSYVLLMHWQGSPVSLWCPKPPTPAPTTVQSAATDPLPFYPLQGLPYFFPPYPINPQYPTPEPETTTPMALPEQPQDPFNPRSFNPQYQIPEPGTTTPPPTVPERHRVHFPHYFYNPQYPFYPQHPTLKLETTTTPPPKARPERPHVPRYPFHPQYPTRNLEMTPPPKPCPERPHVYFPRYRFNPQNPTRKLEMTTPPTSRPKRPNVRFAQYPLHPQYHFNP</sequence>
<organism evidence="2 3">
    <name type="scientific">Perca fluviatilis</name>
    <name type="common">European perch</name>
    <dbReference type="NCBI Taxonomy" id="8168"/>
    <lineage>
        <taxon>Eukaryota</taxon>
        <taxon>Metazoa</taxon>
        <taxon>Chordata</taxon>
        <taxon>Craniata</taxon>
        <taxon>Vertebrata</taxon>
        <taxon>Euteleostomi</taxon>
        <taxon>Actinopterygii</taxon>
        <taxon>Neopterygii</taxon>
        <taxon>Teleostei</taxon>
        <taxon>Neoteleostei</taxon>
        <taxon>Acanthomorphata</taxon>
        <taxon>Eupercaria</taxon>
        <taxon>Perciformes</taxon>
        <taxon>Percoidei</taxon>
        <taxon>Percidae</taxon>
        <taxon>Percinae</taxon>
        <taxon>Perca</taxon>
    </lineage>
</organism>
<protein>
    <submittedName>
        <fullName evidence="2">Uncharacterized protein</fullName>
    </submittedName>
</protein>
<dbReference type="EMBL" id="VHII01000011">
    <property type="protein sequence ID" value="KAF1383881.1"/>
    <property type="molecule type" value="Genomic_DNA"/>
</dbReference>
<dbReference type="OrthoDB" id="8446208at2759"/>
<evidence type="ECO:0000313" key="2">
    <source>
        <dbReference type="EMBL" id="KAF1383881.1"/>
    </source>
</evidence>
<proteinExistence type="predicted"/>
<feature type="region of interest" description="Disordered" evidence="1">
    <location>
        <begin position="310"/>
        <end position="399"/>
    </location>
</feature>
<accession>A0A6A5E5B7</accession>
<comment type="caution">
    <text evidence="2">The sequence shown here is derived from an EMBL/GenBank/DDBJ whole genome shotgun (WGS) entry which is preliminary data.</text>
</comment>
<evidence type="ECO:0000313" key="3">
    <source>
        <dbReference type="Proteomes" id="UP000465112"/>
    </source>
</evidence>
<dbReference type="AlphaFoldDB" id="A0A6A5E5B7"/>
<gene>
    <name evidence="2" type="ORF">PFLUV_G00136440</name>
</gene>
<evidence type="ECO:0000256" key="1">
    <source>
        <dbReference type="SAM" id="MobiDB-lite"/>
    </source>
</evidence>